<reference evidence="5 6" key="1">
    <citation type="submission" date="2023-08" db="EMBL/GenBank/DDBJ databases">
        <title>Black Yeasts Isolated from many extreme environments.</title>
        <authorList>
            <person name="Coleine C."/>
            <person name="Stajich J.E."/>
            <person name="Selbmann L."/>
        </authorList>
    </citation>
    <scope>NUCLEOTIDE SEQUENCE [LARGE SCALE GENOMIC DNA]</scope>
    <source>
        <strain evidence="5 6">CCFEE 5935</strain>
    </source>
</reference>
<dbReference type="PANTHER" id="PTHR38793:SF3">
    <property type="entry name" value="SMODS AND SLOG-ASSOCIATING 2TM EFFECTOR DOMAIN-CONTAINING PROTEIN"/>
    <property type="match status" value="1"/>
</dbReference>
<dbReference type="RefSeq" id="XP_064653917.1">
    <property type="nucleotide sequence ID" value="XM_064807839.1"/>
</dbReference>
<feature type="coiled-coil region" evidence="1">
    <location>
        <begin position="286"/>
        <end position="313"/>
    </location>
</feature>
<organism evidence="5 6">
    <name type="scientific">Saxophila tyrrhenica</name>
    <dbReference type="NCBI Taxonomy" id="1690608"/>
    <lineage>
        <taxon>Eukaryota</taxon>
        <taxon>Fungi</taxon>
        <taxon>Dikarya</taxon>
        <taxon>Ascomycota</taxon>
        <taxon>Pezizomycotina</taxon>
        <taxon>Dothideomycetes</taxon>
        <taxon>Dothideomycetidae</taxon>
        <taxon>Mycosphaerellales</taxon>
        <taxon>Extremaceae</taxon>
        <taxon>Saxophila</taxon>
    </lineage>
</organism>
<dbReference type="AlphaFoldDB" id="A0AAV9NWH2"/>
<dbReference type="Pfam" id="PF18142">
    <property type="entry name" value="SLATT_fungal"/>
    <property type="match status" value="1"/>
</dbReference>
<keyword evidence="3" id="KW-0472">Membrane</keyword>
<evidence type="ECO:0000256" key="3">
    <source>
        <dbReference type="SAM" id="Phobius"/>
    </source>
</evidence>
<dbReference type="InterPro" id="IPR041622">
    <property type="entry name" value="SLATT_fungi"/>
</dbReference>
<sequence>MEYFKEQIGRLRAAPNDEEASRRASVYTEQEHNHLPGPQDGHCPVDESSVKLMEFLSTHGSFKAPKGFDSNQRPVARTRGRPAPNRGIYATVVDSEIKCRRNYRFCSRLINSCLGLQIIVAAALTALGAAKSSGATVTVFGAINTVIAGFPTYLKGSGLPNRLKYFQQEWSKVREYIEQRERDFSIITPTSVMDEVTIIRHTFEEVQADVEANTPNRFISTGSLSRRRPTVSPMRAIAGTHQRHGSSSMSEKVGHKIHTLEEGPGKPAGRVGAEARDFGSQITTELDHMKNMVQQKVQEVAHLEQQIESRSKRIVETTERAIGIQLQDRLKDVGKLEREVGSNSHEPDVRWKI</sequence>
<dbReference type="NCBIfam" id="NF033635">
    <property type="entry name" value="SLATT_fungal"/>
    <property type="match status" value="1"/>
</dbReference>
<keyword evidence="1" id="KW-0175">Coiled coil</keyword>
<keyword evidence="3" id="KW-0812">Transmembrane</keyword>
<keyword evidence="3" id="KW-1133">Transmembrane helix</keyword>
<dbReference type="GeneID" id="89931947"/>
<evidence type="ECO:0000313" key="5">
    <source>
        <dbReference type="EMBL" id="KAK5163440.1"/>
    </source>
</evidence>
<feature type="domain" description="SMODS and SLOG-associating 2TM effector" evidence="4">
    <location>
        <begin position="92"/>
        <end position="209"/>
    </location>
</feature>
<keyword evidence="6" id="KW-1185">Reference proteome</keyword>
<dbReference type="PANTHER" id="PTHR38793">
    <property type="entry name" value="SLATT_FUNGAL DOMAIN-CONTAINING PROTEIN-RELATED"/>
    <property type="match status" value="1"/>
</dbReference>
<gene>
    <name evidence="5" type="ORF">LTR77_010622</name>
</gene>
<proteinExistence type="predicted"/>
<accession>A0AAV9NWH2</accession>
<comment type="caution">
    <text evidence="5">The sequence shown here is derived from an EMBL/GenBank/DDBJ whole genome shotgun (WGS) entry which is preliminary data.</text>
</comment>
<evidence type="ECO:0000256" key="2">
    <source>
        <dbReference type="SAM" id="MobiDB-lite"/>
    </source>
</evidence>
<name>A0AAV9NWH2_9PEZI</name>
<evidence type="ECO:0000256" key="1">
    <source>
        <dbReference type="SAM" id="Coils"/>
    </source>
</evidence>
<feature type="transmembrane region" description="Helical" evidence="3">
    <location>
        <begin position="109"/>
        <end position="129"/>
    </location>
</feature>
<dbReference type="EMBL" id="JAVRRT010000025">
    <property type="protein sequence ID" value="KAK5163440.1"/>
    <property type="molecule type" value="Genomic_DNA"/>
</dbReference>
<evidence type="ECO:0000313" key="6">
    <source>
        <dbReference type="Proteomes" id="UP001337655"/>
    </source>
</evidence>
<protein>
    <recommendedName>
        <fullName evidence="4">SMODS and SLOG-associating 2TM effector domain-containing protein</fullName>
    </recommendedName>
</protein>
<feature type="region of interest" description="Disordered" evidence="2">
    <location>
        <begin position="1"/>
        <end position="21"/>
    </location>
</feature>
<dbReference type="Proteomes" id="UP001337655">
    <property type="component" value="Unassembled WGS sequence"/>
</dbReference>
<feature type="transmembrane region" description="Helical" evidence="3">
    <location>
        <begin position="135"/>
        <end position="154"/>
    </location>
</feature>
<evidence type="ECO:0000259" key="4">
    <source>
        <dbReference type="Pfam" id="PF18142"/>
    </source>
</evidence>